<evidence type="ECO:0000313" key="3">
    <source>
        <dbReference type="Proteomes" id="UP000775872"/>
    </source>
</evidence>
<sequence>MPRSDALDTLAGRAPEIHGPALISLLGRGRRPHLLLMDPFRPLAVLADYAGAVVSDAAVQATGSLGILFGALDGPQPFLPPSGLNDVEDVARAGSKRRGGGGGEQAGEKEDVADEHIDLHGEAGSISLEWWGVDPD</sequence>
<evidence type="ECO:0000313" key="2">
    <source>
        <dbReference type="EMBL" id="CAH0044089.1"/>
    </source>
</evidence>
<dbReference type="EMBL" id="CABFOC020000005">
    <property type="protein sequence ID" value="CAH0044089.1"/>
    <property type="molecule type" value="Genomic_DNA"/>
</dbReference>
<organism evidence="2 3">
    <name type="scientific">Clonostachys solani</name>
    <dbReference type="NCBI Taxonomy" id="160281"/>
    <lineage>
        <taxon>Eukaryota</taxon>
        <taxon>Fungi</taxon>
        <taxon>Dikarya</taxon>
        <taxon>Ascomycota</taxon>
        <taxon>Pezizomycotina</taxon>
        <taxon>Sordariomycetes</taxon>
        <taxon>Hypocreomycetidae</taxon>
        <taxon>Hypocreales</taxon>
        <taxon>Bionectriaceae</taxon>
        <taxon>Clonostachys</taxon>
    </lineage>
</organism>
<gene>
    <name evidence="2" type="ORF">CSOL1703_00009831</name>
</gene>
<dbReference type="Proteomes" id="UP000775872">
    <property type="component" value="Unassembled WGS sequence"/>
</dbReference>
<evidence type="ECO:0000256" key="1">
    <source>
        <dbReference type="SAM" id="MobiDB-lite"/>
    </source>
</evidence>
<protein>
    <submittedName>
        <fullName evidence="2">Uncharacterized protein</fullName>
    </submittedName>
</protein>
<feature type="region of interest" description="Disordered" evidence="1">
    <location>
        <begin position="80"/>
        <end position="110"/>
    </location>
</feature>
<comment type="caution">
    <text evidence="2">The sequence shown here is derived from an EMBL/GenBank/DDBJ whole genome shotgun (WGS) entry which is preliminary data.</text>
</comment>
<reference evidence="2" key="1">
    <citation type="submission" date="2021-10" db="EMBL/GenBank/DDBJ databases">
        <authorList>
            <person name="Piombo E."/>
        </authorList>
    </citation>
    <scope>NUCLEOTIDE SEQUENCE</scope>
</reference>
<accession>A0A9N9W5V4</accession>
<proteinExistence type="predicted"/>
<name>A0A9N9W5V4_9HYPO</name>
<dbReference type="AlphaFoldDB" id="A0A9N9W5V4"/>
<keyword evidence="3" id="KW-1185">Reference proteome</keyword>